<proteinExistence type="inferred from homology"/>
<feature type="transmembrane region" description="Helical" evidence="7">
    <location>
        <begin position="183"/>
        <end position="204"/>
    </location>
</feature>
<feature type="region of interest" description="Disordered" evidence="6">
    <location>
        <begin position="1"/>
        <end position="23"/>
    </location>
</feature>
<dbReference type="PANTHER" id="PTHR23502:SF7">
    <property type="entry name" value="DRUG_PROTON ANTIPORTER YHK8-RELATED"/>
    <property type="match status" value="1"/>
</dbReference>
<dbReference type="InterPro" id="IPR020846">
    <property type="entry name" value="MFS_dom"/>
</dbReference>
<dbReference type="Proteomes" id="UP000326289">
    <property type="component" value="Unassembled WGS sequence"/>
</dbReference>
<gene>
    <name evidence="9" type="ORF">BDV30DRAFT_249375</name>
</gene>
<comment type="subcellular location">
    <subcellularLocation>
        <location evidence="1">Cell membrane</location>
        <topology evidence="1">Multi-pass membrane protein</topology>
    </subcellularLocation>
</comment>
<feature type="transmembrane region" description="Helical" evidence="7">
    <location>
        <begin position="376"/>
        <end position="395"/>
    </location>
</feature>
<feature type="transmembrane region" description="Helical" evidence="7">
    <location>
        <begin position="51"/>
        <end position="71"/>
    </location>
</feature>
<keyword evidence="5 7" id="KW-0472">Membrane</keyword>
<evidence type="ECO:0000313" key="9">
    <source>
        <dbReference type="EMBL" id="KAB8278670.1"/>
    </source>
</evidence>
<dbReference type="CDD" id="cd17323">
    <property type="entry name" value="MFS_Tpo1_MDR_like"/>
    <property type="match status" value="1"/>
</dbReference>
<keyword evidence="3 7" id="KW-0812">Transmembrane</keyword>
<evidence type="ECO:0000256" key="1">
    <source>
        <dbReference type="ARBA" id="ARBA00004651"/>
    </source>
</evidence>
<dbReference type="InterPro" id="IPR011701">
    <property type="entry name" value="MFS"/>
</dbReference>
<evidence type="ECO:0000259" key="8">
    <source>
        <dbReference type="PROSITE" id="PS50850"/>
    </source>
</evidence>
<evidence type="ECO:0000256" key="3">
    <source>
        <dbReference type="ARBA" id="ARBA00022692"/>
    </source>
</evidence>
<feature type="transmembrane region" description="Helical" evidence="7">
    <location>
        <begin position="123"/>
        <end position="143"/>
    </location>
</feature>
<evidence type="ECO:0000313" key="10">
    <source>
        <dbReference type="Proteomes" id="UP000326289"/>
    </source>
</evidence>
<protein>
    <submittedName>
        <fullName evidence="9">Major facilitator superfamily domain-containing protein</fullName>
    </submittedName>
</protein>
<evidence type="ECO:0000256" key="2">
    <source>
        <dbReference type="ARBA" id="ARBA00008335"/>
    </source>
</evidence>
<feature type="transmembrane region" description="Helical" evidence="7">
    <location>
        <begin position="401"/>
        <end position="425"/>
    </location>
</feature>
<dbReference type="SUPFAM" id="SSF103473">
    <property type="entry name" value="MFS general substrate transporter"/>
    <property type="match status" value="1"/>
</dbReference>
<dbReference type="GO" id="GO:0022857">
    <property type="term" value="F:transmembrane transporter activity"/>
    <property type="evidence" value="ECO:0007669"/>
    <property type="project" value="InterPro"/>
</dbReference>
<dbReference type="FunFam" id="1.20.1250.20:FF:000082">
    <property type="entry name" value="MFS multidrug transporter, putative"/>
    <property type="match status" value="1"/>
</dbReference>
<evidence type="ECO:0000256" key="4">
    <source>
        <dbReference type="ARBA" id="ARBA00022989"/>
    </source>
</evidence>
<feature type="transmembrane region" description="Helical" evidence="7">
    <location>
        <begin position="210"/>
        <end position="232"/>
    </location>
</feature>
<accession>A0A5N6JK12</accession>
<sequence>MPTEDGTTRSSDLEQGSDPSKTINERAFVETTQWDEDDPAHPFKRSLAARWLTVVIVSLCSLCVACTSSIYTTTYDQILDEFHCSQEVATLGLSLFVFGMGFGPLILGPLSEVRSYFLYGRRIIFLSSFTFFLIWLIPCAVAKNIQTLLISRFFNGFAGSAFLSVAGGAVGDMFPRHQLAAPMMIYTASPFVGPELGPLLGGFINQYTNWRWTFYTLLLWAATMLVSIYLFVPETHHPAILTQKAREIRKETGNSWPLGPSENNNIPLSELLLRSIVRPIMLLTLEPMCLNLCVYSALLLGILYLFFGAFQIVFESVYGFELWQRGLTFLGLLVGMVLAILSDPFWRRNYQRLEKDHHAKNPEGSGFDPEWRLPPAIAGAPLVTIGLFIFSWTTYPSIHWIVPMIGSALFGAGTILVYSGIFTFLVEAYPRYAASALAANSFTRSTFAGAFPLFGTQMYNTLGLNWASCLLAFLTLAMVPFPYVFYKYGARIRKKSRFSS</sequence>
<dbReference type="Pfam" id="PF07690">
    <property type="entry name" value="MFS_1"/>
    <property type="match status" value="1"/>
</dbReference>
<dbReference type="PANTHER" id="PTHR23502">
    <property type="entry name" value="MAJOR FACILITATOR SUPERFAMILY"/>
    <property type="match status" value="1"/>
</dbReference>
<keyword evidence="4 7" id="KW-1133">Transmembrane helix</keyword>
<dbReference type="EMBL" id="ML732767">
    <property type="protein sequence ID" value="KAB8278670.1"/>
    <property type="molecule type" value="Genomic_DNA"/>
</dbReference>
<feature type="compositionally biased region" description="Polar residues" evidence="6">
    <location>
        <begin position="8"/>
        <end position="22"/>
    </location>
</feature>
<feature type="transmembrane region" description="Helical" evidence="7">
    <location>
        <begin position="149"/>
        <end position="171"/>
    </location>
</feature>
<evidence type="ECO:0000256" key="7">
    <source>
        <dbReference type="SAM" id="Phobius"/>
    </source>
</evidence>
<feature type="transmembrane region" description="Helical" evidence="7">
    <location>
        <begin position="326"/>
        <end position="346"/>
    </location>
</feature>
<name>A0A5N6JK12_9EURO</name>
<organism evidence="9 10">
    <name type="scientific">Aspergillus minisclerotigenes</name>
    <dbReference type="NCBI Taxonomy" id="656917"/>
    <lineage>
        <taxon>Eukaryota</taxon>
        <taxon>Fungi</taxon>
        <taxon>Dikarya</taxon>
        <taxon>Ascomycota</taxon>
        <taxon>Pezizomycotina</taxon>
        <taxon>Eurotiomycetes</taxon>
        <taxon>Eurotiomycetidae</taxon>
        <taxon>Eurotiales</taxon>
        <taxon>Aspergillaceae</taxon>
        <taxon>Aspergillus</taxon>
        <taxon>Aspergillus subgen. Circumdati</taxon>
    </lineage>
</organism>
<evidence type="ECO:0000256" key="6">
    <source>
        <dbReference type="SAM" id="MobiDB-lite"/>
    </source>
</evidence>
<reference evidence="9 10" key="1">
    <citation type="submission" date="2019-04" db="EMBL/GenBank/DDBJ databases">
        <title>Fungal friends and foes A comparative genomics study of 23 Aspergillus species from section Flavi.</title>
        <authorList>
            <consortium name="DOE Joint Genome Institute"/>
            <person name="Kjaerbolling I."/>
            <person name="Vesth T.C."/>
            <person name="Frisvad J.C."/>
            <person name="Nybo J.L."/>
            <person name="Theobald S."/>
            <person name="Kildgaard S."/>
            <person name="Petersen T.I."/>
            <person name="Kuo A."/>
            <person name="Sato A."/>
            <person name="Lyhne E.K."/>
            <person name="Kogle M.E."/>
            <person name="Wiebenga A."/>
            <person name="Kun R.S."/>
            <person name="Lubbers R.J."/>
            <person name="Makela M.R."/>
            <person name="Barry K."/>
            <person name="Chovatia M."/>
            <person name="Clum A."/>
            <person name="Daum C."/>
            <person name="Haridas S."/>
            <person name="He G."/>
            <person name="LaButti K."/>
            <person name="Lipzen A."/>
            <person name="Mondo S."/>
            <person name="Pangilinan J."/>
            <person name="Riley R."/>
            <person name="Salamov A."/>
            <person name="Simmons B.A."/>
            <person name="Magnuson J.K."/>
            <person name="Henrissat B."/>
            <person name="Mortensen U.H."/>
            <person name="Larsen T.O."/>
            <person name="De vries R.P."/>
            <person name="Grigoriev I.V."/>
            <person name="Machida M."/>
            <person name="Baker S.E."/>
            <person name="Andersen M.R."/>
        </authorList>
    </citation>
    <scope>NUCLEOTIDE SEQUENCE [LARGE SCALE GENOMIC DNA]</scope>
    <source>
        <strain evidence="9 10">CBS 117635</strain>
    </source>
</reference>
<dbReference type="PROSITE" id="PS50850">
    <property type="entry name" value="MFS"/>
    <property type="match status" value="1"/>
</dbReference>
<feature type="transmembrane region" description="Helical" evidence="7">
    <location>
        <begin position="288"/>
        <end position="314"/>
    </location>
</feature>
<feature type="domain" description="Major facilitator superfamily (MFS) profile" evidence="8">
    <location>
        <begin position="53"/>
        <end position="495"/>
    </location>
</feature>
<keyword evidence="10" id="KW-1185">Reference proteome</keyword>
<feature type="transmembrane region" description="Helical" evidence="7">
    <location>
        <begin position="463"/>
        <end position="486"/>
    </location>
</feature>
<dbReference type="GO" id="GO:0005886">
    <property type="term" value="C:plasma membrane"/>
    <property type="evidence" value="ECO:0007669"/>
    <property type="project" value="UniProtKB-SubCell"/>
</dbReference>
<dbReference type="InterPro" id="IPR036259">
    <property type="entry name" value="MFS_trans_sf"/>
</dbReference>
<dbReference type="AlphaFoldDB" id="A0A5N6JK12"/>
<comment type="similarity">
    <text evidence="2">Belongs to the major facilitator superfamily.</text>
</comment>
<dbReference type="Gene3D" id="1.20.1250.20">
    <property type="entry name" value="MFS general substrate transporter like domains"/>
    <property type="match status" value="1"/>
</dbReference>
<evidence type="ECO:0000256" key="5">
    <source>
        <dbReference type="ARBA" id="ARBA00023136"/>
    </source>
</evidence>
<feature type="transmembrane region" description="Helical" evidence="7">
    <location>
        <begin position="91"/>
        <end position="111"/>
    </location>
</feature>